<dbReference type="GO" id="GO:0008661">
    <property type="term" value="F:1-deoxy-D-xylulose-5-phosphate synthase activity"/>
    <property type="evidence" value="ECO:0007669"/>
    <property type="project" value="UniProtKB-EC"/>
</dbReference>
<evidence type="ECO:0000256" key="1">
    <source>
        <dbReference type="ARBA" id="ARBA00001964"/>
    </source>
</evidence>
<evidence type="ECO:0000256" key="4">
    <source>
        <dbReference type="ARBA" id="ARBA00023052"/>
    </source>
</evidence>
<dbReference type="CDD" id="cd02000">
    <property type="entry name" value="TPP_E1_PDC_ADC_BCADC"/>
    <property type="match status" value="1"/>
</dbReference>
<accession>A0ABZ2EHF7</accession>
<sequence length="676" mass="76036">MLIFAIDKKTYVCNMFFDRKDLSNAQLLQLHRSLLYPRLIEEKMLILLRQGKISKWFSGIGQEAIAVGATMAMQQDEWIMPLHRNLGVFTTRQMPLRKLFKQWQGEQDGYSKGRERSFHFGSSDHYICGMISHLGPQLAVADGVALAYQLAEQNKAVLAFTGEGGTSEGDFHEALNIAAVWDLPVIFLVENNGYALSTPTNEQYRCVHLVDKAKGYGMEGVRIDGNNILAVYDTIKGVREYCITYQKPYLVECVTFRMRGHEEASGTHYVPSSLFELWQQKDPVNNFEQYLQEQEIITQEGLQAVRDEIKTQIEEELAAAEKEKSYFVIDTKLELDEVYYPHQQSEELLNVDENDASEKRFIDAIKEGLIQSMKEHEKLIIMGQDIAEYGGAFKVTEGLVNIFGKKRIRNTPICESGVVGAALGLALEGYKSVVEMQFADFVTMAFNQIVNNLAKIHYRWGQPADVVVRMPTGGGMGAGPFHSQSNEAWFAHVPGLKIVYPASPRDAKGLLIAAINDPNPVLFFEHKALYRSLTERVPNAFYEVEIGKARLVQSGEDVSIITYGMGVIWAQQYAEAHPEVDVEILDLRSLLPLDYDAIRNTTARTGRVLILHEDTLTGGIGAEIAAWIGEHCFNMLDAPVMRCASLDTPVPFNKALEKNFMAVARLEKCMDELLAY</sequence>
<dbReference type="InterPro" id="IPR009014">
    <property type="entry name" value="Transketo_C/PFOR_II"/>
</dbReference>
<dbReference type="Pfam" id="PF00676">
    <property type="entry name" value="E1_dh"/>
    <property type="match status" value="1"/>
</dbReference>
<evidence type="ECO:0000313" key="6">
    <source>
        <dbReference type="EMBL" id="WWC82882.1"/>
    </source>
</evidence>
<comment type="cofactor">
    <cofactor evidence="1">
        <name>thiamine diphosphate</name>
        <dbReference type="ChEBI" id="CHEBI:58937"/>
    </cofactor>
</comment>
<dbReference type="SUPFAM" id="SSF52922">
    <property type="entry name" value="TK C-terminal domain-like"/>
    <property type="match status" value="1"/>
</dbReference>
<dbReference type="InterPro" id="IPR033248">
    <property type="entry name" value="Transketolase_C"/>
</dbReference>
<dbReference type="EC" id="2.2.1.7" evidence="6"/>
<keyword evidence="3" id="KW-0560">Oxidoreductase</keyword>
<dbReference type="EMBL" id="CP144143">
    <property type="protein sequence ID" value="WWC82882.1"/>
    <property type="molecule type" value="Genomic_DNA"/>
</dbReference>
<evidence type="ECO:0000256" key="3">
    <source>
        <dbReference type="ARBA" id="ARBA00023002"/>
    </source>
</evidence>
<keyword evidence="7" id="KW-1185">Reference proteome</keyword>
<dbReference type="Gene3D" id="3.40.50.920">
    <property type="match status" value="1"/>
</dbReference>
<keyword evidence="6" id="KW-0808">Transferase</keyword>
<name>A0ABZ2EHF7_9BACT</name>
<comment type="function">
    <text evidence="2">E1 component of the 2-oxoglutarate dehydrogenase (OGDH) complex which catalyzes the decarboxylation of 2-oxoglutarate, the first step in the conversion of 2-oxoglutarate to succinyl-CoA and CO(2).</text>
</comment>
<dbReference type="PANTHER" id="PTHR43257">
    <property type="entry name" value="PYRUVATE DEHYDROGENASE E1 COMPONENT BETA SUBUNIT"/>
    <property type="match status" value="1"/>
</dbReference>
<evidence type="ECO:0000256" key="2">
    <source>
        <dbReference type="ARBA" id="ARBA00003906"/>
    </source>
</evidence>
<dbReference type="InterPro" id="IPR001017">
    <property type="entry name" value="DH_E1"/>
</dbReference>
<dbReference type="PANTHER" id="PTHR43257:SF2">
    <property type="entry name" value="PYRUVATE DEHYDROGENASE E1 COMPONENT SUBUNIT BETA"/>
    <property type="match status" value="1"/>
</dbReference>
<dbReference type="Gene3D" id="3.40.50.970">
    <property type="match status" value="2"/>
</dbReference>
<dbReference type="Pfam" id="PF02779">
    <property type="entry name" value="Transket_pyr"/>
    <property type="match status" value="1"/>
</dbReference>
<protein>
    <submittedName>
        <fullName evidence="6">1-deoxy-D-xylulose-5-phosphate synthase</fullName>
        <ecNumber evidence="6">2.2.1.7</ecNumber>
    </submittedName>
</protein>
<proteinExistence type="predicted"/>
<dbReference type="InterPro" id="IPR005475">
    <property type="entry name" value="Transketolase-like_Pyr-bd"/>
</dbReference>
<dbReference type="Pfam" id="PF02780">
    <property type="entry name" value="Transketolase_C"/>
    <property type="match status" value="1"/>
</dbReference>
<dbReference type="SMART" id="SM00861">
    <property type="entry name" value="Transket_pyr"/>
    <property type="match status" value="1"/>
</dbReference>
<evidence type="ECO:0000313" key="7">
    <source>
        <dbReference type="Proteomes" id="UP001321305"/>
    </source>
</evidence>
<dbReference type="Proteomes" id="UP001321305">
    <property type="component" value="Chromosome"/>
</dbReference>
<gene>
    <name evidence="6" type="primary">dxs_1</name>
    <name evidence="6" type="ORF">PIECOFPK_00592</name>
</gene>
<keyword evidence="4" id="KW-0786">Thiamine pyrophosphate</keyword>
<reference evidence="7" key="1">
    <citation type="submission" date="2024-01" db="EMBL/GenBank/DDBJ databases">
        <title>Mycovorax composti gen. nov. sp. nov., a member of the family Chitinophagaceae isolated from button mushroom compost.</title>
        <authorList>
            <person name="Thai M."/>
            <person name="Bell T.L."/>
            <person name="Kertesz M.A."/>
        </authorList>
    </citation>
    <scope>NUCLEOTIDE SEQUENCE [LARGE SCALE GENOMIC DNA]</scope>
    <source>
        <strain evidence="7">C216</strain>
    </source>
</reference>
<dbReference type="SUPFAM" id="SSF52518">
    <property type="entry name" value="Thiamin diphosphate-binding fold (THDP-binding)"/>
    <property type="match status" value="2"/>
</dbReference>
<dbReference type="InterPro" id="IPR029061">
    <property type="entry name" value="THDP-binding"/>
</dbReference>
<feature type="domain" description="Transketolase-like pyrimidine-binding" evidence="5">
    <location>
        <begin position="359"/>
        <end position="532"/>
    </location>
</feature>
<dbReference type="CDD" id="cd07036">
    <property type="entry name" value="TPP_PYR_E1-PDHc-beta_like"/>
    <property type="match status" value="1"/>
</dbReference>
<evidence type="ECO:0000259" key="5">
    <source>
        <dbReference type="SMART" id="SM00861"/>
    </source>
</evidence>
<organism evidence="6 7">
    <name type="scientific">Mycovorax composti</name>
    <dbReference type="NCBI Taxonomy" id="2962693"/>
    <lineage>
        <taxon>Bacteria</taxon>
        <taxon>Pseudomonadati</taxon>
        <taxon>Bacteroidota</taxon>
        <taxon>Chitinophagia</taxon>
        <taxon>Chitinophagales</taxon>
        <taxon>Chitinophagaceae</taxon>
        <taxon>Mycovorax</taxon>
    </lineage>
</organism>